<feature type="region of interest" description="Disordered" evidence="1">
    <location>
        <begin position="213"/>
        <end position="236"/>
    </location>
</feature>
<reference evidence="3 4" key="1">
    <citation type="submission" date="2020-02" db="EMBL/GenBank/DDBJ databases">
        <authorList>
            <person name="Chen W.-M."/>
        </authorList>
    </citation>
    <scope>NUCLEOTIDE SEQUENCE [LARGE SCALE GENOMIC DNA]</scope>
    <source>
        <strain evidence="3 4">KDG-16</strain>
    </source>
</reference>
<dbReference type="Pfam" id="PF10988">
    <property type="entry name" value="DUF2807"/>
    <property type="match status" value="1"/>
</dbReference>
<comment type="caution">
    <text evidence="3">The sequence shown here is derived from an EMBL/GenBank/DDBJ whole genome shotgun (WGS) entry which is preliminary data.</text>
</comment>
<evidence type="ECO:0000259" key="2">
    <source>
        <dbReference type="Pfam" id="PF10988"/>
    </source>
</evidence>
<keyword evidence="4" id="KW-1185">Reference proteome</keyword>
<dbReference type="RefSeq" id="WP_166076355.1">
    <property type="nucleotide sequence ID" value="NZ_JAAJBT010000002.1"/>
</dbReference>
<dbReference type="EMBL" id="JAAJBT010000002">
    <property type="protein sequence ID" value="NHM01299.1"/>
    <property type="molecule type" value="Genomic_DNA"/>
</dbReference>
<dbReference type="Gene3D" id="2.160.20.120">
    <property type="match status" value="1"/>
</dbReference>
<evidence type="ECO:0000256" key="1">
    <source>
        <dbReference type="SAM" id="MobiDB-lite"/>
    </source>
</evidence>
<dbReference type="PROSITE" id="PS51257">
    <property type="entry name" value="PROKAR_LIPOPROTEIN"/>
    <property type="match status" value="1"/>
</dbReference>
<proteinExistence type="predicted"/>
<evidence type="ECO:0000313" key="4">
    <source>
        <dbReference type="Proteomes" id="UP000800984"/>
    </source>
</evidence>
<sequence>MKKLILTLTIAFTLISCYDFENQKKGDGNVTTNTREVTGNFTKIVVGKAIDVEVEQGDAYSIEVEADSNLLQHIKTTIENGVLKISSDINIQNAEKLLVRVKMKQITELETTGASSLKSVNVLKGKSLRIAASSASDINVEAEYEQMHLETTSTGEITIKGKTLKLETSASSASEINASELLANEVFSQATSASETTVHAIVKLDAKASSASTISSVKTPREVRKEETSAGEIKIE</sequence>
<dbReference type="Proteomes" id="UP000800984">
    <property type="component" value="Unassembled WGS sequence"/>
</dbReference>
<organism evidence="3 4">
    <name type="scientific">Flavobacterium difficile</name>
    <dbReference type="NCBI Taxonomy" id="2709659"/>
    <lineage>
        <taxon>Bacteria</taxon>
        <taxon>Pseudomonadati</taxon>
        <taxon>Bacteroidota</taxon>
        <taxon>Flavobacteriia</taxon>
        <taxon>Flavobacteriales</taxon>
        <taxon>Flavobacteriaceae</taxon>
        <taxon>Flavobacterium</taxon>
    </lineage>
</organism>
<feature type="compositionally biased region" description="Basic and acidic residues" evidence="1">
    <location>
        <begin position="219"/>
        <end position="236"/>
    </location>
</feature>
<dbReference type="InterPro" id="IPR021255">
    <property type="entry name" value="DUF2807"/>
</dbReference>
<gene>
    <name evidence="3" type="ORF">G4D72_04130</name>
</gene>
<feature type="domain" description="Putative auto-transporter adhesin head GIN" evidence="2">
    <location>
        <begin position="40"/>
        <end position="220"/>
    </location>
</feature>
<evidence type="ECO:0000313" key="3">
    <source>
        <dbReference type="EMBL" id="NHM01299.1"/>
    </source>
</evidence>
<name>A0ABX0I297_9FLAO</name>
<protein>
    <submittedName>
        <fullName evidence="3">DUF2807 domain-containing protein</fullName>
    </submittedName>
</protein>
<accession>A0ABX0I297</accession>